<dbReference type="AlphaFoldDB" id="A0A7X3FJ95"/>
<keyword evidence="4" id="KW-0410">Iron transport</keyword>
<dbReference type="GO" id="GO:0005886">
    <property type="term" value="C:plasma membrane"/>
    <property type="evidence" value="ECO:0007669"/>
    <property type="project" value="UniProtKB-SubCell"/>
</dbReference>
<dbReference type="GO" id="GO:0016887">
    <property type="term" value="F:ATP hydrolysis activity"/>
    <property type="evidence" value="ECO:0007669"/>
    <property type="project" value="InterPro"/>
</dbReference>
<dbReference type="PANTHER" id="PTHR42771">
    <property type="entry name" value="IRON(3+)-HYDROXAMATE IMPORT ATP-BINDING PROTEIN FHUC"/>
    <property type="match status" value="1"/>
</dbReference>
<dbReference type="PANTHER" id="PTHR42771:SF4">
    <property type="entry name" value="IRON(3+)-HYDROXAMATE IMPORT ATP-BINDING PROTEIN FHUC"/>
    <property type="match status" value="1"/>
</dbReference>
<dbReference type="CDD" id="cd03214">
    <property type="entry name" value="ABC_Iron-Siderophores_B12_Hemin"/>
    <property type="match status" value="1"/>
</dbReference>
<evidence type="ECO:0000256" key="5">
    <source>
        <dbReference type="ARBA" id="ARBA00022741"/>
    </source>
</evidence>
<keyword evidence="6 11" id="KW-0067">ATP-binding</keyword>
<keyword evidence="9" id="KW-0472">Membrane</keyword>
<dbReference type="InterPro" id="IPR027417">
    <property type="entry name" value="P-loop_NTPase"/>
</dbReference>
<dbReference type="Pfam" id="PF00005">
    <property type="entry name" value="ABC_tran"/>
    <property type="match status" value="1"/>
</dbReference>
<keyword evidence="12" id="KW-1185">Reference proteome</keyword>
<dbReference type="SMART" id="SM00382">
    <property type="entry name" value="AAA"/>
    <property type="match status" value="1"/>
</dbReference>
<dbReference type="PROSITE" id="PS50893">
    <property type="entry name" value="ABC_TRANSPORTER_2"/>
    <property type="match status" value="1"/>
</dbReference>
<organism evidence="11 12">
    <name type="scientific">Paenibacillus lutrae</name>
    <dbReference type="NCBI Taxonomy" id="2078573"/>
    <lineage>
        <taxon>Bacteria</taxon>
        <taxon>Bacillati</taxon>
        <taxon>Bacillota</taxon>
        <taxon>Bacilli</taxon>
        <taxon>Bacillales</taxon>
        <taxon>Paenibacillaceae</taxon>
        <taxon>Paenibacillus</taxon>
    </lineage>
</organism>
<keyword evidence="7" id="KW-0408">Iron</keyword>
<dbReference type="OrthoDB" id="9787851at2"/>
<evidence type="ECO:0000256" key="1">
    <source>
        <dbReference type="ARBA" id="ARBA00004202"/>
    </source>
</evidence>
<keyword evidence="5" id="KW-0547">Nucleotide-binding</keyword>
<dbReference type="InterPro" id="IPR051535">
    <property type="entry name" value="Siderophore_ABC-ATPase"/>
</dbReference>
<comment type="subcellular location">
    <subcellularLocation>
        <location evidence="1">Cell membrane</location>
        <topology evidence="1">Peripheral membrane protein</topology>
    </subcellularLocation>
</comment>
<comment type="caution">
    <text evidence="11">The sequence shown here is derived from an EMBL/GenBank/DDBJ whole genome shotgun (WGS) entry which is preliminary data.</text>
</comment>
<dbReference type="FunFam" id="3.40.50.300:FF:000134">
    <property type="entry name" value="Iron-enterobactin ABC transporter ATP-binding protein"/>
    <property type="match status" value="1"/>
</dbReference>
<dbReference type="Gene3D" id="3.40.50.300">
    <property type="entry name" value="P-loop containing nucleotide triphosphate hydrolases"/>
    <property type="match status" value="1"/>
</dbReference>
<evidence type="ECO:0000256" key="3">
    <source>
        <dbReference type="ARBA" id="ARBA00022475"/>
    </source>
</evidence>
<protein>
    <submittedName>
        <fullName evidence="11">ATP-binding cassette domain-containing protein</fullName>
    </submittedName>
</protein>
<dbReference type="GO" id="GO:0005524">
    <property type="term" value="F:ATP binding"/>
    <property type="evidence" value="ECO:0007669"/>
    <property type="project" value="UniProtKB-KW"/>
</dbReference>
<evidence type="ECO:0000313" key="11">
    <source>
        <dbReference type="EMBL" id="MVP00690.1"/>
    </source>
</evidence>
<dbReference type="InterPro" id="IPR003593">
    <property type="entry name" value="AAA+_ATPase"/>
</dbReference>
<gene>
    <name evidence="11" type="ORF">EDM21_14355</name>
</gene>
<feature type="domain" description="ABC transporter" evidence="10">
    <location>
        <begin position="2"/>
        <end position="238"/>
    </location>
</feature>
<proteinExistence type="predicted"/>
<name>A0A7X3FJ95_9BACL</name>
<dbReference type="InterPro" id="IPR003439">
    <property type="entry name" value="ABC_transporter-like_ATP-bd"/>
</dbReference>
<dbReference type="InterPro" id="IPR017871">
    <property type="entry name" value="ABC_transporter-like_CS"/>
</dbReference>
<keyword evidence="2" id="KW-0813">Transport</keyword>
<dbReference type="EMBL" id="RHLK01000007">
    <property type="protein sequence ID" value="MVP00690.1"/>
    <property type="molecule type" value="Genomic_DNA"/>
</dbReference>
<dbReference type="SUPFAM" id="SSF52540">
    <property type="entry name" value="P-loop containing nucleoside triphosphate hydrolases"/>
    <property type="match status" value="1"/>
</dbReference>
<evidence type="ECO:0000313" key="12">
    <source>
        <dbReference type="Proteomes" id="UP000490800"/>
    </source>
</evidence>
<reference evidence="11 12" key="1">
    <citation type="journal article" date="2019" name="Microorganisms">
        <title>Paenibacillus lutrae sp. nov., A Chitinolytic Species Isolated from A River Otter in Castril Natural Park, Granada, Spain.</title>
        <authorList>
            <person name="Rodriguez M."/>
            <person name="Reina J.C."/>
            <person name="Bejar V."/>
            <person name="Llamas I."/>
        </authorList>
    </citation>
    <scope>NUCLEOTIDE SEQUENCE [LARGE SCALE GENOMIC DNA]</scope>
    <source>
        <strain evidence="11 12">N10</strain>
    </source>
</reference>
<evidence type="ECO:0000259" key="10">
    <source>
        <dbReference type="PROSITE" id="PS50893"/>
    </source>
</evidence>
<accession>A0A7X3FJ95</accession>
<dbReference type="Proteomes" id="UP000490800">
    <property type="component" value="Unassembled WGS sequence"/>
</dbReference>
<evidence type="ECO:0000256" key="8">
    <source>
        <dbReference type="ARBA" id="ARBA00023065"/>
    </source>
</evidence>
<dbReference type="PROSITE" id="PS00211">
    <property type="entry name" value="ABC_TRANSPORTER_1"/>
    <property type="match status" value="1"/>
</dbReference>
<evidence type="ECO:0000256" key="7">
    <source>
        <dbReference type="ARBA" id="ARBA00023004"/>
    </source>
</evidence>
<evidence type="ECO:0000256" key="9">
    <source>
        <dbReference type="ARBA" id="ARBA00023136"/>
    </source>
</evidence>
<evidence type="ECO:0000256" key="6">
    <source>
        <dbReference type="ARBA" id="ARBA00022840"/>
    </source>
</evidence>
<sequence length="273" mass="30223">MIEAQSVAIKYGGRTIIDNITLQVQEGEIVSIIGPNGSGKSTLLKSMSRLIPCERGCVRIGGQEIGTLSSKRVAQLLCMLCQANQTPADMTVEELVSYGRMPHKKWYERLDASDHEVVDWALERTGLVTYRERLVGSLSGGEAQRAWIAMALAQRPKILMLDEPTTYLDIAHQLEVLELIRSINRELGITVVMVLHDLNQASAYSDRICVLRDGNLTMTGSPKQVLTPELIRDVYGVEAEVTLDAADGSLRIHIHRRTEVTSARAQLTSPPLY</sequence>
<keyword evidence="3" id="KW-1003">Cell membrane</keyword>
<evidence type="ECO:0000256" key="2">
    <source>
        <dbReference type="ARBA" id="ARBA00022448"/>
    </source>
</evidence>
<evidence type="ECO:0000256" key="4">
    <source>
        <dbReference type="ARBA" id="ARBA00022496"/>
    </source>
</evidence>
<keyword evidence="8" id="KW-0406">Ion transport</keyword>
<dbReference type="RefSeq" id="WP_157336400.1">
    <property type="nucleotide sequence ID" value="NZ_RHLK01000007.1"/>
</dbReference>
<dbReference type="GO" id="GO:0006826">
    <property type="term" value="P:iron ion transport"/>
    <property type="evidence" value="ECO:0007669"/>
    <property type="project" value="UniProtKB-KW"/>
</dbReference>